<dbReference type="EMBL" id="JAOPJZ010000002">
    <property type="protein sequence ID" value="MCU4751429.1"/>
    <property type="molecule type" value="Genomic_DNA"/>
</dbReference>
<evidence type="ECO:0000313" key="3">
    <source>
        <dbReference type="EMBL" id="MCU4751429.1"/>
    </source>
</evidence>
<feature type="compositionally biased region" description="Acidic residues" evidence="1">
    <location>
        <begin position="14"/>
        <end position="23"/>
    </location>
</feature>
<evidence type="ECO:0000256" key="1">
    <source>
        <dbReference type="SAM" id="MobiDB-lite"/>
    </source>
</evidence>
<dbReference type="SUPFAM" id="SSF53850">
    <property type="entry name" value="Periplasmic binding protein-like II"/>
    <property type="match status" value="2"/>
</dbReference>
<dbReference type="AlphaFoldDB" id="A0AAP2Z8M8"/>
<dbReference type="Gene3D" id="3.40.190.10">
    <property type="entry name" value="Periplasmic binding protein-like II"/>
    <property type="match status" value="1"/>
</dbReference>
<organism evidence="3 4">
    <name type="scientific">Natronosalvus hydrolyticus</name>
    <dbReference type="NCBI Taxonomy" id="2979988"/>
    <lineage>
        <taxon>Archaea</taxon>
        <taxon>Methanobacteriati</taxon>
        <taxon>Methanobacteriota</taxon>
        <taxon>Stenosarchaea group</taxon>
        <taxon>Halobacteria</taxon>
        <taxon>Halobacteriales</taxon>
        <taxon>Natrialbaceae</taxon>
        <taxon>Natronosalvus</taxon>
    </lineage>
</organism>
<feature type="domain" description="Solute-binding protein family 5" evidence="2">
    <location>
        <begin position="240"/>
        <end position="526"/>
    </location>
</feature>
<dbReference type="GO" id="GO:1904680">
    <property type="term" value="F:peptide transmembrane transporter activity"/>
    <property type="evidence" value="ECO:0007669"/>
    <property type="project" value="TreeGrafter"/>
</dbReference>
<name>A0AAP2Z8M8_9EURY</name>
<accession>A0AAP2Z8M8</accession>
<dbReference type="Pfam" id="PF00496">
    <property type="entry name" value="SBP_bac_5"/>
    <property type="match status" value="1"/>
</dbReference>
<sequence>MGDDDGDGNGADDAVVEDPDGDPVEEITLLSLAQGDAPARYEYGQMIQDNLEELGFEVEYDPKPINQYVESRQEDPFPWDMMVRRAGDGYEPAEAIFRRFFHSSNIGDGGSNMYGYENSEVDDLLAQQRGEMDPDARTEIIHDLQEILREDMPIVPLLIQERAMPFNSDKFQNPTVMLEDGIGCFWNFLNMEPTGDDAHLRTSMAEDLTTLNPLMLVNRGDREMIRLIYDRLMRVTPDIEVEPWAAESVEAVDDTTIEITLREGMTFHDGEPVTVDDVKFSYEYAEEESPEMASRLEVLDSIDVESDTELVFHLEQPSAPFFENALARILILPEHIWENVPEDVDAESAIDWDNPDAIGSGPFQVVSTDLGEELQLSAFEDHFNPPNVDRVTRAVIADMRAGIRAYEDGALDMLSWELPFDDISRFEQRDDTNLSRNLMTSIHHIGFNHRNTPFDDAETRNALAHAIPQEDIVDAIYGGTAQEIHNPMSSGFDTWYWNDVPQYDSNVSVAREKLAEAGYEWDTDGRIHQPPE</sequence>
<dbReference type="GO" id="GO:0015833">
    <property type="term" value="P:peptide transport"/>
    <property type="evidence" value="ECO:0007669"/>
    <property type="project" value="TreeGrafter"/>
</dbReference>
<gene>
    <name evidence="3" type="ORF">OB919_05465</name>
</gene>
<proteinExistence type="predicted"/>
<feature type="region of interest" description="Disordered" evidence="1">
    <location>
        <begin position="1"/>
        <end position="23"/>
    </location>
</feature>
<dbReference type="InterPro" id="IPR000914">
    <property type="entry name" value="SBP_5_dom"/>
</dbReference>
<keyword evidence="4" id="KW-1185">Reference proteome</keyword>
<comment type="caution">
    <text evidence="3">The sequence shown here is derived from an EMBL/GenBank/DDBJ whole genome shotgun (WGS) entry which is preliminary data.</text>
</comment>
<dbReference type="Gene3D" id="3.10.105.10">
    <property type="entry name" value="Dipeptide-binding Protein, Domain 3"/>
    <property type="match status" value="2"/>
</dbReference>
<dbReference type="Proteomes" id="UP001321047">
    <property type="component" value="Unassembled WGS sequence"/>
</dbReference>
<dbReference type="RefSeq" id="WP_342807181.1">
    <property type="nucleotide sequence ID" value="NZ_JAOPJZ010000002.1"/>
</dbReference>
<evidence type="ECO:0000259" key="2">
    <source>
        <dbReference type="Pfam" id="PF00496"/>
    </source>
</evidence>
<reference evidence="3 4" key="1">
    <citation type="submission" date="2022-09" db="EMBL/GenBank/DDBJ databases">
        <title>Enrichment on poylsaccharides allowed isolation of novel metabolic and taxonomic groups of Haloarchaea.</title>
        <authorList>
            <person name="Sorokin D.Y."/>
            <person name="Elcheninov A.G."/>
            <person name="Khizhniak T.V."/>
            <person name="Kolganova T.V."/>
            <person name="Kublanov I.V."/>
        </authorList>
    </citation>
    <scope>NUCLEOTIDE SEQUENCE [LARGE SCALE GENOMIC DNA]</scope>
    <source>
        <strain evidence="3 4">AArc-curdl1</strain>
    </source>
</reference>
<dbReference type="CDD" id="cd00995">
    <property type="entry name" value="PBP2_NikA_DppA_OppA_like"/>
    <property type="match status" value="1"/>
</dbReference>
<dbReference type="InterPro" id="IPR039424">
    <property type="entry name" value="SBP_5"/>
</dbReference>
<dbReference type="PANTHER" id="PTHR30290">
    <property type="entry name" value="PERIPLASMIC BINDING COMPONENT OF ABC TRANSPORTER"/>
    <property type="match status" value="1"/>
</dbReference>
<evidence type="ECO:0000313" key="4">
    <source>
        <dbReference type="Proteomes" id="UP001321047"/>
    </source>
</evidence>
<protein>
    <submittedName>
        <fullName evidence="3">ABC transporter substrate-binding protein</fullName>
    </submittedName>
</protein>